<sequence length="329" mass="36379">MDHWSPDGEINRAAHGSLVPRWGDKPCSSWITGPYMERVRAPTLAGGEVLIAGALNIRYKLPEQASLNLKCDILPAKQKHGPSLTRVLNLGGLSHHLQTSASDFDRQSGESVTELRGWPEPCILLALLGLERIVATTLSLRSGQSAVSFQPLGLLRKTSNLTSSFKSILDPASCEITAGNKIYTRILRIIVASDRASRPAGLDSVRDSNRQIVPSQWFRAGGQNPVSKRQVKSEMRRVLSSCCSGQISHNTLHYLQYEWLKGSSQLQGRRPDQLVISSLCGYSMRFSDVPMIRGRRWRIKGRSCTAPIRAAQETVMLKDWVCACESVSE</sequence>
<name>A0AAE0XS10_9GAST</name>
<dbReference type="AlphaFoldDB" id="A0AAE0XS10"/>
<proteinExistence type="predicted"/>
<protein>
    <submittedName>
        <fullName evidence="1">Uncharacterized protein</fullName>
    </submittedName>
</protein>
<evidence type="ECO:0000313" key="2">
    <source>
        <dbReference type="Proteomes" id="UP001283361"/>
    </source>
</evidence>
<gene>
    <name evidence="1" type="ORF">RRG08_055035</name>
</gene>
<dbReference type="EMBL" id="JAWDGP010007744">
    <property type="protein sequence ID" value="KAK3706596.1"/>
    <property type="molecule type" value="Genomic_DNA"/>
</dbReference>
<keyword evidence="2" id="KW-1185">Reference proteome</keyword>
<dbReference type="Proteomes" id="UP001283361">
    <property type="component" value="Unassembled WGS sequence"/>
</dbReference>
<evidence type="ECO:0000313" key="1">
    <source>
        <dbReference type="EMBL" id="KAK3706596.1"/>
    </source>
</evidence>
<reference evidence="1" key="1">
    <citation type="journal article" date="2023" name="G3 (Bethesda)">
        <title>A reference genome for the long-term kleptoplast-retaining sea slug Elysia crispata morphotype clarki.</title>
        <authorList>
            <person name="Eastman K.E."/>
            <person name="Pendleton A.L."/>
            <person name="Shaikh M.A."/>
            <person name="Suttiyut T."/>
            <person name="Ogas R."/>
            <person name="Tomko P."/>
            <person name="Gavelis G."/>
            <person name="Widhalm J.R."/>
            <person name="Wisecaver J.H."/>
        </authorList>
    </citation>
    <scope>NUCLEOTIDE SEQUENCE</scope>
    <source>
        <strain evidence="1">ECLA1</strain>
    </source>
</reference>
<comment type="caution">
    <text evidence="1">The sequence shown here is derived from an EMBL/GenBank/DDBJ whole genome shotgun (WGS) entry which is preliminary data.</text>
</comment>
<accession>A0AAE0XS10</accession>
<organism evidence="1 2">
    <name type="scientific">Elysia crispata</name>
    <name type="common">lettuce slug</name>
    <dbReference type="NCBI Taxonomy" id="231223"/>
    <lineage>
        <taxon>Eukaryota</taxon>
        <taxon>Metazoa</taxon>
        <taxon>Spiralia</taxon>
        <taxon>Lophotrochozoa</taxon>
        <taxon>Mollusca</taxon>
        <taxon>Gastropoda</taxon>
        <taxon>Heterobranchia</taxon>
        <taxon>Euthyneura</taxon>
        <taxon>Panpulmonata</taxon>
        <taxon>Sacoglossa</taxon>
        <taxon>Placobranchoidea</taxon>
        <taxon>Plakobranchidae</taxon>
        <taxon>Elysia</taxon>
    </lineage>
</organism>